<dbReference type="AlphaFoldDB" id="A0A3M8VML5"/>
<feature type="domain" description="3-hydroxyacyl-CoA dehydrogenase C-terminal" evidence="6">
    <location>
        <begin position="183"/>
        <end position="279"/>
    </location>
</feature>
<dbReference type="GO" id="GO:0006631">
    <property type="term" value="P:fatty acid metabolic process"/>
    <property type="evidence" value="ECO:0007669"/>
    <property type="project" value="InterPro"/>
</dbReference>
<organism evidence="8 9">
    <name type="scientific">Streptomyces botrytidirepellens</name>
    <dbReference type="NCBI Taxonomy" id="2486417"/>
    <lineage>
        <taxon>Bacteria</taxon>
        <taxon>Bacillati</taxon>
        <taxon>Actinomycetota</taxon>
        <taxon>Actinomycetes</taxon>
        <taxon>Kitasatosporales</taxon>
        <taxon>Streptomycetaceae</taxon>
        <taxon>Streptomyces</taxon>
    </lineage>
</organism>
<evidence type="ECO:0000256" key="5">
    <source>
        <dbReference type="PIRSR" id="PIRSR000105-2"/>
    </source>
</evidence>
<evidence type="ECO:0000313" key="9">
    <source>
        <dbReference type="Proteomes" id="UP000275401"/>
    </source>
</evidence>
<feature type="binding site" evidence="5">
    <location>
        <position position="271"/>
    </location>
    <ligand>
        <name>NAD(+)</name>
        <dbReference type="ChEBI" id="CHEBI:57540"/>
    </ligand>
</feature>
<keyword evidence="5" id="KW-0520">NAD</keyword>
<evidence type="ECO:0000313" key="8">
    <source>
        <dbReference type="EMBL" id="RNG18257.1"/>
    </source>
</evidence>
<keyword evidence="3" id="KW-0560">Oxidoreductase</keyword>
<dbReference type="PANTHER" id="PTHR48075">
    <property type="entry name" value="3-HYDROXYACYL-COA DEHYDROGENASE FAMILY PROTEIN"/>
    <property type="match status" value="1"/>
</dbReference>
<dbReference type="InterPro" id="IPR036291">
    <property type="entry name" value="NAD(P)-bd_dom_sf"/>
</dbReference>
<proteinExistence type="inferred from homology"/>
<feature type="binding site" evidence="5">
    <location>
        <begin position="7"/>
        <end position="12"/>
    </location>
    <ligand>
        <name>NAD(+)</name>
        <dbReference type="ChEBI" id="CHEBI:57540"/>
    </ligand>
</feature>
<dbReference type="PIRSF" id="PIRSF000105">
    <property type="entry name" value="HCDH"/>
    <property type="match status" value="1"/>
</dbReference>
<comment type="caution">
    <text evidence="8">The sequence shown here is derived from an EMBL/GenBank/DDBJ whole genome shotgun (WGS) entry which is preliminary data.</text>
</comment>
<dbReference type="InterPro" id="IPR006176">
    <property type="entry name" value="3-OHacyl-CoA_DH_NAD-bd"/>
</dbReference>
<evidence type="ECO:0000256" key="4">
    <source>
        <dbReference type="PIRSR" id="PIRSR000105-1"/>
    </source>
</evidence>
<dbReference type="Proteomes" id="UP000275401">
    <property type="component" value="Unassembled WGS sequence"/>
</dbReference>
<sequence>MAIGVIGAGTMGLGVAQALAAAGHQVTAVDPVPAALNSAPDRLRAGLRAAVLLGRQEAATTGSTAERIRFTAELKDLHNASFLIECAPERISLKQDLYSALDTLCSRDTVIATCTSAIPVELLSIRVQAPERILGMHFMNPAYAKDAVEVIRGKDTGDATLARAHHLLHTMGKKGIVVHDAPGFVSNRVLMATVNDAATVVQEGTADATAVDAIFQDCFGHAMGPLRTADLIGLDIIVDTLHVLRELTDSPQFTPCALLARLVAQGKLGRKTGEGFHRYATQQA</sequence>
<gene>
    <name evidence="8" type="ORF">EEJ42_27225</name>
</gene>
<feature type="binding site" evidence="5">
    <location>
        <position position="30"/>
    </location>
    <ligand>
        <name>NAD(+)</name>
        <dbReference type="ChEBI" id="CHEBI:57540"/>
    </ligand>
</feature>
<feature type="binding site" evidence="5">
    <location>
        <position position="89"/>
    </location>
    <ligand>
        <name>NAD(+)</name>
        <dbReference type="ChEBI" id="CHEBI:57540"/>
    </ligand>
</feature>
<feature type="binding site" evidence="5">
    <location>
        <position position="116"/>
    </location>
    <ligand>
        <name>NAD(+)</name>
        <dbReference type="ChEBI" id="CHEBI:57540"/>
    </ligand>
</feature>
<name>A0A3M8VML5_9ACTN</name>
<dbReference type="PANTHER" id="PTHR48075:SF5">
    <property type="entry name" value="3-HYDROXYBUTYRYL-COA DEHYDROGENASE"/>
    <property type="match status" value="1"/>
</dbReference>
<evidence type="ECO:0000259" key="6">
    <source>
        <dbReference type="Pfam" id="PF00725"/>
    </source>
</evidence>
<evidence type="ECO:0000256" key="3">
    <source>
        <dbReference type="ARBA" id="ARBA00023002"/>
    </source>
</evidence>
<feature type="domain" description="3-hydroxyacyl-CoA dehydrogenase NAD binding" evidence="7">
    <location>
        <begin position="3"/>
        <end position="180"/>
    </location>
</feature>
<feature type="site" description="Important for catalytic activity" evidence="4">
    <location>
        <position position="137"/>
    </location>
</feature>
<accession>A0A3M8VML5</accession>
<feature type="binding site" evidence="5">
    <location>
        <position position="94"/>
    </location>
    <ligand>
        <name>NAD(+)</name>
        <dbReference type="ChEBI" id="CHEBI:57540"/>
    </ligand>
</feature>
<evidence type="ECO:0000256" key="2">
    <source>
        <dbReference type="ARBA" id="ARBA00009463"/>
    </source>
</evidence>
<dbReference type="InterPro" id="IPR013328">
    <property type="entry name" value="6PGD_dom2"/>
</dbReference>
<dbReference type="SUPFAM" id="SSF51735">
    <property type="entry name" value="NAD(P)-binding Rossmann-fold domains"/>
    <property type="match status" value="1"/>
</dbReference>
<evidence type="ECO:0000259" key="7">
    <source>
        <dbReference type="Pfam" id="PF02737"/>
    </source>
</evidence>
<dbReference type="SUPFAM" id="SSF48179">
    <property type="entry name" value="6-phosphogluconate dehydrogenase C-terminal domain-like"/>
    <property type="match status" value="1"/>
</dbReference>
<comment type="similarity">
    <text evidence="2">Belongs to the 3-hydroxyacyl-CoA dehydrogenase family.</text>
</comment>
<dbReference type="GO" id="GO:0016616">
    <property type="term" value="F:oxidoreductase activity, acting on the CH-OH group of donors, NAD or NADP as acceptor"/>
    <property type="evidence" value="ECO:0007669"/>
    <property type="project" value="InterPro"/>
</dbReference>
<feature type="binding site" evidence="5">
    <location>
        <position position="140"/>
    </location>
    <ligand>
        <name>NAD(+)</name>
        <dbReference type="ChEBI" id="CHEBI:57540"/>
    </ligand>
</feature>
<dbReference type="InterPro" id="IPR022694">
    <property type="entry name" value="3-OHacyl-CoA_DH"/>
</dbReference>
<dbReference type="EMBL" id="RIBZ01000316">
    <property type="protein sequence ID" value="RNG18257.1"/>
    <property type="molecule type" value="Genomic_DNA"/>
</dbReference>
<dbReference type="Gene3D" id="1.10.1040.10">
    <property type="entry name" value="N-(1-d-carboxylethyl)-l-norvaline Dehydrogenase, domain 2"/>
    <property type="match status" value="1"/>
</dbReference>
<protein>
    <submittedName>
        <fullName evidence="8">3-hydroxyacyl-CoA dehydrogenase family protein</fullName>
    </submittedName>
</protein>
<evidence type="ECO:0000256" key="1">
    <source>
        <dbReference type="ARBA" id="ARBA00005086"/>
    </source>
</evidence>
<comment type="pathway">
    <text evidence="1">Lipid metabolism; butanoate metabolism.</text>
</comment>
<dbReference type="GO" id="GO:0070403">
    <property type="term" value="F:NAD+ binding"/>
    <property type="evidence" value="ECO:0007669"/>
    <property type="project" value="InterPro"/>
</dbReference>
<keyword evidence="9" id="KW-1185">Reference proteome</keyword>
<dbReference type="Pfam" id="PF00725">
    <property type="entry name" value="3HCDH"/>
    <property type="match status" value="1"/>
</dbReference>
<dbReference type="Gene3D" id="3.40.50.720">
    <property type="entry name" value="NAD(P)-binding Rossmann-like Domain"/>
    <property type="match status" value="1"/>
</dbReference>
<dbReference type="InterPro" id="IPR006108">
    <property type="entry name" value="3HC_DH_C"/>
</dbReference>
<dbReference type="Pfam" id="PF02737">
    <property type="entry name" value="3HCDH_N"/>
    <property type="match status" value="1"/>
</dbReference>
<dbReference type="InterPro" id="IPR008927">
    <property type="entry name" value="6-PGluconate_DH-like_C_sf"/>
</dbReference>
<reference evidence="8 9" key="1">
    <citation type="submission" date="2018-11" db="EMBL/GenBank/DDBJ databases">
        <title>The Potential of Streptomyces as Biocontrol Agents against the Tomato grey mould, Botrytis cinerea (Gray mold) Frontiers in Microbiology.</title>
        <authorList>
            <person name="Li D."/>
        </authorList>
    </citation>
    <scope>NUCLEOTIDE SEQUENCE [LARGE SCALE GENOMIC DNA]</scope>
    <source>
        <strain evidence="8 9">NEAU-LD23</strain>
    </source>
</reference>